<keyword evidence="8" id="KW-1185">Reference proteome</keyword>
<comment type="caution">
    <text evidence="7">The sequence shown here is derived from an EMBL/GenBank/DDBJ whole genome shotgun (WGS) entry which is preliminary data.</text>
</comment>
<dbReference type="OrthoDB" id="9784461at2"/>
<feature type="binding site" evidence="4">
    <location>
        <begin position="74"/>
        <end position="77"/>
    </location>
    <ligand>
        <name>GTP</name>
        <dbReference type="ChEBI" id="CHEBI:37565"/>
    </ligand>
</feature>
<name>A0A178MLA5_9PROT</name>
<evidence type="ECO:0000256" key="3">
    <source>
        <dbReference type="ARBA" id="ARBA00023134"/>
    </source>
</evidence>
<evidence type="ECO:0000256" key="1">
    <source>
        <dbReference type="ARBA" id="ARBA00022741"/>
    </source>
</evidence>
<feature type="domain" description="RapZ C-terminal" evidence="6">
    <location>
        <begin position="181"/>
        <end position="298"/>
    </location>
</feature>
<feature type="binding site" evidence="4">
    <location>
        <begin position="27"/>
        <end position="34"/>
    </location>
    <ligand>
        <name>ATP</name>
        <dbReference type="ChEBI" id="CHEBI:30616"/>
    </ligand>
</feature>
<organism evidence="7 8">
    <name type="scientific">Magnetospirillum moscoviense</name>
    <dbReference type="NCBI Taxonomy" id="1437059"/>
    <lineage>
        <taxon>Bacteria</taxon>
        <taxon>Pseudomonadati</taxon>
        <taxon>Pseudomonadota</taxon>
        <taxon>Alphaproteobacteria</taxon>
        <taxon>Rhodospirillales</taxon>
        <taxon>Rhodospirillaceae</taxon>
        <taxon>Magnetospirillum</taxon>
    </lineage>
</organism>
<dbReference type="PANTHER" id="PTHR30448">
    <property type="entry name" value="RNASE ADAPTER PROTEIN RAPZ"/>
    <property type="match status" value="1"/>
</dbReference>
<evidence type="ECO:0000259" key="6">
    <source>
        <dbReference type="Pfam" id="PF22740"/>
    </source>
</evidence>
<protein>
    <submittedName>
        <fullName evidence="7">RNase adaptor protein RapZ</fullName>
    </submittedName>
</protein>
<dbReference type="STRING" id="1437059.A6A05_14010"/>
<keyword evidence="2 4" id="KW-0067">ATP-binding</keyword>
<dbReference type="InterPro" id="IPR053930">
    <property type="entry name" value="RapZ-like_N"/>
</dbReference>
<evidence type="ECO:0000256" key="4">
    <source>
        <dbReference type="HAMAP-Rule" id="MF_00636"/>
    </source>
</evidence>
<evidence type="ECO:0000256" key="2">
    <source>
        <dbReference type="ARBA" id="ARBA00022840"/>
    </source>
</evidence>
<dbReference type="InterPro" id="IPR027417">
    <property type="entry name" value="P-loop_NTPase"/>
</dbReference>
<dbReference type="PANTHER" id="PTHR30448:SF0">
    <property type="entry name" value="RNASE ADAPTER PROTEIN RAPZ"/>
    <property type="match status" value="1"/>
</dbReference>
<sequence>MSPATAAPTPDSPAPHAPDGRVVIVTGLSGAGKTSALKVLEDLGFEAVDNLPVMLLSSLVRRDGPARPLAVGIDIRTRDFGVEPVLHEIDRLMAEAGQDVRLLFLDCDDEVLRRRFTETRRRHPLAADRPLIDGIRHERTLVSGLKSRAAVVFDTSNLAPGEFKQVLSAHFGQASTQGLLVFVTSFAYREGLPREADLVFDARFLANPHYQPDLKPLTGRDPGVAEFVSNDPAFAVFFDSLTGLLAPLLPRFAAEGKSYLTIAVGCTGGRHRSVFVAERLAQWLAGRNVRVELRHRELLAAGT</sequence>
<dbReference type="EMBL" id="LWQU01000150">
    <property type="protein sequence ID" value="OAN49389.1"/>
    <property type="molecule type" value="Genomic_DNA"/>
</dbReference>
<dbReference type="HAMAP" id="MF_00636">
    <property type="entry name" value="RapZ_like"/>
    <property type="match status" value="1"/>
</dbReference>
<dbReference type="RefSeq" id="WP_068501748.1">
    <property type="nucleotide sequence ID" value="NZ_LWQU01000150.1"/>
</dbReference>
<feature type="domain" description="RapZ-like N-terminal" evidence="5">
    <location>
        <begin position="22"/>
        <end position="172"/>
    </location>
</feature>
<evidence type="ECO:0000313" key="7">
    <source>
        <dbReference type="EMBL" id="OAN49389.1"/>
    </source>
</evidence>
<dbReference type="Pfam" id="PF22740">
    <property type="entry name" value="PapZ_C"/>
    <property type="match status" value="1"/>
</dbReference>
<gene>
    <name evidence="7" type="ORF">A6A05_14010</name>
</gene>
<accession>A0A178MLA5</accession>
<dbReference type="GO" id="GO:0005525">
    <property type="term" value="F:GTP binding"/>
    <property type="evidence" value="ECO:0007669"/>
    <property type="project" value="UniProtKB-UniRule"/>
</dbReference>
<proteinExistence type="inferred from homology"/>
<dbReference type="InterPro" id="IPR053931">
    <property type="entry name" value="RapZ_C"/>
</dbReference>
<keyword evidence="3 4" id="KW-0342">GTP-binding</keyword>
<reference evidence="7 8" key="1">
    <citation type="submission" date="2016-04" db="EMBL/GenBank/DDBJ databases">
        <title>Draft genome sequence of freshwater magnetotactic bacteria Magnetospirillum marisnigri SP-1 and Magnetospirillum moscoviense BB-1.</title>
        <authorList>
            <person name="Koziaeva V."/>
            <person name="Dziuba M.V."/>
            <person name="Ivanov T.M."/>
            <person name="Kuznetsov B."/>
            <person name="Grouzdev D.S."/>
        </authorList>
    </citation>
    <scope>NUCLEOTIDE SEQUENCE [LARGE SCALE GENOMIC DNA]</scope>
    <source>
        <strain evidence="7 8">BB-1</strain>
    </source>
</reference>
<dbReference type="GO" id="GO:0005524">
    <property type="term" value="F:ATP binding"/>
    <property type="evidence" value="ECO:0007669"/>
    <property type="project" value="UniProtKB-UniRule"/>
</dbReference>
<dbReference type="NCBIfam" id="NF003828">
    <property type="entry name" value="PRK05416.1"/>
    <property type="match status" value="1"/>
</dbReference>
<dbReference type="Gene3D" id="3.40.50.300">
    <property type="entry name" value="P-loop containing nucleotide triphosphate hydrolases"/>
    <property type="match status" value="1"/>
</dbReference>
<dbReference type="SUPFAM" id="SSF52540">
    <property type="entry name" value="P-loop containing nucleoside triphosphate hydrolases"/>
    <property type="match status" value="1"/>
</dbReference>
<dbReference type="Pfam" id="PF03668">
    <property type="entry name" value="RapZ-like_N"/>
    <property type="match status" value="1"/>
</dbReference>
<evidence type="ECO:0000259" key="5">
    <source>
        <dbReference type="Pfam" id="PF03668"/>
    </source>
</evidence>
<dbReference type="AlphaFoldDB" id="A0A178MLA5"/>
<evidence type="ECO:0000313" key="8">
    <source>
        <dbReference type="Proteomes" id="UP000078543"/>
    </source>
</evidence>
<dbReference type="InterPro" id="IPR005337">
    <property type="entry name" value="RapZ-like"/>
</dbReference>
<dbReference type="PIRSF" id="PIRSF005052">
    <property type="entry name" value="P-loopkin"/>
    <property type="match status" value="1"/>
</dbReference>
<dbReference type="Proteomes" id="UP000078543">
    <property type="component" value="Unassembled WGS sequence"/>
</dbReference>
<keyword evidence="1 4" id="KW-0547">Nucleotide-binding</keyword>